<keyword evidence="9" id="KW-0811">Translocation</keyword>
<feature type="compositionally biased region" description="Basic and acidic residues" evidence="11">
    <location>
        <begin position="156"/>
        <end position="165"/>
    </location>
</feature>
<organism evidence="13 14">
    <name type="scientific">Acanthoscelides obtectus</name>
    <name type="common">Bean weevil</name>
    <name type="synonym">Bruchus obtectus</name>
    <dbReference type="NCBI Taxonomy" id="200917"/>
    <lineage>
        <taxon>Eukaryota</taxon>
        <taxon>Metazoa</taxon>
        <taxon>Ecdysozoa</taxon>
        <taxon>Arthropoda</taxon>
        <taxon>Hexapoda</taxon>
        <taxon>Insecta</taxon>
        <taxon>Pterygota</taxon>
        <taxon>Neoptera</taxon>
        <taxon>Endopterygota</taxon>
        <taxon>Coleoptera</taxon>
        <taxon>Polyphaga</taxon>
        <taxon>Cucujiformia</taxon>
        <taxon>Chrysomeloidea</taxon>
        <taxon>Chrysomelidae</taxon>
        <taxon>Bruchinae</taxon>
        <taxon>Bruchini</taxon>
        <taxon>Acanthoscelides</taxon>
    </lineage>
</organism>
<name>A0A9P0NZA9_ACAOB</name>
<keyword evidence="4" id="KW-0813">Transport</keyword>
<feature type="region of interest" description="Disordered" evidence="11">
    <location>
        <begin position="296"/>
        <end position="379"/>
    </location>
</feature>
<proteinExistence type="inferred from homology"/>
<evidence type="ECO:0000256" key="4">
    <source>
        <dbReference type="ARBA" id="ARBA00022448"/>
    </source>
</evidence>
<gene>
    <name evidence="13" type="ORF">ACAOBT_LOCUS6092</name>
</gene>
<dbReference type="GO" id="GO:0005789">
    <property type="term" value="C:endoplasmic reticulum membrane"/>
    <property type="evidence" value="ECO:0007669"/>
    <property type="project" value="UniProtKB-SubCell"/>
</dbReference>
<feature type="region of interest" description="Disordered" evidence="11">
    <location>
        <begin position="112"/>
        <end position="165"/>
    </location>
</feature>
<feature type="transmembrane region" description="Helical" evidence="12">
    <location>
        <begin position="225"/>
        <end position="258"/>
    </location>
</feature>
<evidence type="ECO:0000256" key="5">
    <source>
        <dbReference type="ARBA" id="ARBA00022692"/>
    </source>
</evidence>
<evidence type="ECO:0000256" key="6">
    <source>
        <dbReference type="ARBA" id="ARBA00022824"/>
    </source>
</evidence>
<evidence type="ECO:0000313" key="14">
    <source>
        <dbReference type="Proteomes" id="UP001152888"/>
    </source>
</evidence>
<feature type="compositionally biased region" description="Basic residues" evidence="11">
    <location>
        <begin position="296"/>
        <end position="305"/>
    </location>
</feature>
<feature type="region of interest" description="Disordered" evidence="11">
    <location>
        <begin position="1"/>
        <end position="23"/>
    </location>
</feature>
<dbReference type="AlphaFoldDB" id="A0A9P0NZA9"/>
<reference evidence="13" key="1">
    <citation type="submission" date="2022-03" db="EMBL/GenBank/DDBJ databases">
        <authorList>
            <person name="Sayadi A."/>
        </authorList>
    </citation>
    <scope>NUCLEOTIDE SEQUENCE</scope>
</reference>
<dbReference type="OrthoDB" id="200187at2759"/>
<evidence type="ECO:0000313" key="13">
    <source>
        <dbReference type="EMBL" id="CAH1964963.1"/>
    </source>
</evidence>
<dbReference type="GO" id="GO:0031204">
    <property type="term" value="P:post-translational protein targeting to membrane, translocation"/>
    <property type="evidence" value="ECO:0007669"/>
    <property type="project" value="TreeGrafter"/>
</dbReference>
<evidence type="ECO:0000256" key="1">
    <source>
        <dbReference type="ARBA" id="ARBA00004477"/>
    </source>
</evidence>
<keyword evidence="5 12" id="KW-0812">Transmembrane</keyword>
<keyword evidence="6" id="KW-0256">Endoplasmic reticulum</keyword>
<protein>
    <recommendedName>
        <fullName evidence="3">Translocation protein SEC62</fullName>
    </recommendedName>
</protein>
<keyword evidence="10 12" id="KW-0472">Membrane</keyword>
<evidence type="ECO:0000256" key="3">
    <source>
        <dbReference type="ARBA" id="ARBA00021257"/>
    </source>
</evidence>
<comment type="similarity">
    <text evidence="2">Belongs to the SEC62 family.</text>
</comment>
<accession>A0A9P0NZA9</accession>
<evidence type="ECO:0000256" key="9">
    <source>
        <dbReference type="ARBA" id="ARBA00023010"/>
    </source>
</evidence>
<dbReference type="PANTHER" id="PTHR12443:SF9">
    <property type="entry name" value="TRANSLOCATION PROTEIN SEC62"/>
    <property type="match status" value="1"/>
</dbReference>
<dbReference type="PANTHER" id="PTHR12443">
    <property type="entry name" value="TRANSLOCATION PROTEIN SEC62"/>
    <property type="match status" value="1"/>
</dbReference>
<dbReference type="Proteomes" id="UP001152888">
    <property type="component" value="Unassembled WGS sequence"/>
</dbReference>
<evidence type="ECO:0000256" key="2">
    <source>
        <dbReference type="ARBA" id="ARBA00010604"/>
    </source>
</evidence>
<feature type="compositionally biased region" description="Basic and acidic residues" evidence="11">
    <location>
        <begin position="125"/>
        <end position="145"/>
    </location>
</feature>
<keyword evidence="7" id="KW-0653">Protein transport</keyword>
<dbReference type="InterPro" id="IPR004728">
    <property type="entry name" value="Sec62"/>
</dbReference>
<dbReference type="EMBL" id="CAKOFQ010006720">
    <property type="protein sequence ID" value="CAH1964963.1"/>
    <property type="molecule type" value="Genomic_DNA"/>
</dbReference>
<comment type="caution">
    <text evidence="13">The sequence shown here is derived from an EMBL/GenBank/DDBJ whole genome shotgun (WGS) entry which is preliminary data.</text>
</comment>
<sequence>MAERKKSKKRKDEYVHPGEEIEDKPTKEEFKVAKWMKKNVPIKKTKFLNHNVEYFTGTRAVDALLTSPFATSEDSGVAGGLFATREEVCDYLHVMLTHKFFHRARKVPVDENELKARKGKKKTIEKKAEGSANEEEKEKKDKGTDGESNAATATEGGKEQQVEKEKRKKKIRLEMHDDQRFVDSLDAYVWIFDPIPFYYWIIGTLLVLGAICVCLFPLWPPSVRLGVYYLSVLAATFLVSIIILAVLRVIIFSIIWILTMGKHHLWILPNLTEDVGFFASFWPLYTYEYKGETTSSKKKSKKKKKDKDSDAEEEDEKQDHKSEEKGKLVEDHPSGNIEHDGVDDPNRKEISGGSESESDSQRSSTGKDFEIVDQEELES</sequence>
<keyword evidence="8 12" id="KW-1133">Transmembrane helix</keyword>
<feature type="compositionally biased region" description="Basic and acidic residues" evidence="11">
    <location>
        <begin position="317"/>
        <end position="350"/>
    </location>
</feature>
<evidence type="ECO:0000256" key="11">
    <source>
        <dbReference type="SAM" id="MobiDB-lite"/>
    </source>
</evidence>
<evidence type="ECO:0000256" key="7">
    <source>
        <dbReference type="ARBA" id="ARBA00022927"/>
    </source>
</evidence>
<evidence type="ECO:0000256" key="8">
    <source>
        <dbReference type="ARBA" id="ARBA00022989"/>
    </source>
</evidence>
<keyword evidence="14" id="KW-1185">Reference proteome</keyword>
<evidence type="ECO:0000256" key="12">
    <source>
        <dbReference type="SAM" id="Phobius"/>
    </source>
</evidence>
<feature type="compositionally biased region" description="Low complexity" evidence="11">
    <location>
        <begin position="351"/>
        <end position="364"/>
    </location>
</feature>
<dbReference type="Pfam" id="PF03839">
    <property type="entry name" value="Sec62"/>
    <property type="match status" value="1"/>
</dbReference>
<feature type="transmembrane region" description="Helical" evidence="12">
    <location>
        <begin position="197"/>
        <end position="219"/>
    </location>
</feature>
<comment type="subcellular location">
    <subcellularLocation>
        <location evidence="1">Endoplasmic reticulum membrane</location>
        <topology evidence="1">Multi-pass membrane protein</topology>
    </subcellularLocation>
</comment>
<evidence type="ECO:0000256" key="10">
    <source>
        <dbReference type="ARBA" id="ARBA00023136"/>
    </source>
</evidence>